<evidence type="ECO:0000256" key="2">
    <source>
        <dbReference type="ARBA" id="ARBA00023125"/>
    </source>
</evidence>
<dbReference type="PROSITE" id="PS00622">
    <property type="entry name" value="HTH_LUXR_1"/>
    <property type="match status" value="1"/>
</dbReference>
<keyword evidence="1" id="KW-0805">Transcription regulation</keyword>
<keyword evidence="2" id="KW-0238">DNA-binding</keyword>
<name>A0ABT0J6R6_9MICO</name>
<accession>A0ABT0J6R6</accession>
<proteinExistence type="predicted"/>
<evidence type="ECO:0000313" key="5">
    <source>
        <dbReference type="EMBL" id="MCK9795180.1"/>
    </source>
</evidence>
<dbReference type="EMBL" id="JALQCY010000005">
    <property type="protein sequence ID" value="MCK9795180.1"/>
    <property type="molecule type" value="Genomic_DNA"/>
</dbReference>
<dbReference type="PRINTS" id="PR00038">
    <property type="entry name" value="HTHLUXR"/>
</dbReference>
<protein>
    <submittedName>
        <fullName evidence="5">Helix-turn-helix transcriptional regulator</fullName>
    </submittedName>
</protein>
<evidence type="ECO:0000256" key="3">
    <source>
        <dbReference type="ARBA" id="ARBA00023163"/>
    </source>
</evidence>
<dbReference type="PROSITE" id="PS50043">
    <property type="entry name" value="HTH_LUXR_2"/>
    <property type="match status" value="1"/>
</dbReference>
<evidence type="ECO:0000256" key="1">
    <source>
        <dbReference type="ARBA" id="ARBA00023015"/>
    </source>
</evidence>
<keyword evidence="3" id="KW-0804">Transcription</keyword>
<dbReference type="InterPro" id="IPR036388">
    <property type="entry name" value="WH-like_DNA-bd_sf"/>
</dbReference>
<dbReference type="Pfam" id="PF00196">
    <property type="entry name" value="GerE"/>
    <property type="match status" value="1"/>
</dbReference>
<evidence type="ECO:0000259" key="4">
    <source>
        <dbReference type="PROSITE" id="PS50043"/>
    </source>
</evidence>
<reference evidence="5 6" key="1">
    <citation type="submission" date="2022-02" db="EMBL/GenBank/DDBJ databases">
        <title>The car tank lid bacteriome: a reservoir of bacteria with potential in bioremediation of fuel.</title>
        <authorList>
            <person name="Vidal-Verdu A."/>
            <person name="Gomez-Martinez D."/>
            <person name="Latorre-Perez A."/>
            <person name="Pereto J."/>
            <person name="Porcar M."/>
        </authorList>
    </citation>
    <scope>NUCLEOTIDE SEQUENCE [LARGE SCALE GENOMIC DNA]</scope>
    <source>
        <strain evidence="5 6">4D.3</strain>
    </source>
</reference>
<feature type="domain" description="HTH luxR-type" evidence="4">
    <location>
        <begin position="456"/>
        <end position="522"/>
    </location>
</feature>
<sequence>MPPRTSSVARARPVAPQVVRRVSALVGGDREALAQTLGQLTPHQLAGSAVLPDPLPVTPAVREAVRDGSSGTLDDEARRVLLAAGVLVVDRVDVLLGATGVPVERLLAPPVAQHLELVDGRFRVVDPRVRAVVHEDADLAGRTTVHAALAAELDRAGEADAARWHAALATLAGDPGLADGLVGLAERRLEEGSAVAAHAVAREAASHGTGDVRARAFLVAGRAALLAGYLHTAAGWFDRATSTGATGVQGAAARAGEVVRALSGVEAGAPTPDDAPPGRRLARLVVPVVRTAVSSADRAALVAVVDALARLDLRPRDADAVLARAVVTAVPHSEQAVWPTGRAGLTPLAEAHLRVVQALVLLRGGDAAQAARVLDDAAGRLPVTHVAGGLAAEVARCVDGSGSLAASLRAAGPGPAAPARAVCRDHGGARSPETPSLMVSAVRRCRGPDDRPGGDVWARWAGVLTARELDVARLVADGLANKQVADRLCVSVRTVEVHLGRVFRKVGVSSRGELTVVAHRRAS</sequence>
<gene>
    <name evidence="5" type="ORF">M1843_15625</name>
</gene>
<organism evidence="5 6">
    <name type="scientific">Isoptericola peretonis</name>
    <dbReference type="NCBI Taxonomy" id="2918523"/>
    <lineage>
        <taxon>Bacteria</taxon>
        <taxon>Bacillati</taxon>
        <taxon>Actinomycetota</taxon>
        <taxon>Actinomycetes</taxon>
        <taxon>Micrococcales</taxon>
        <taxon>Promicromonosporaceae</taxon>
        <taxon>Isoptericola</taxon>
    </lineage>
</organism>
<dbReference type="RefSeq" id="WP_416345034.1">
    <property type="nucleotide sequence ID" value="NZ_JALQCY010000005.1"/>
</dbReference>
<dbReference type="SMART" id="SM00421">
    <property type="entry name" value="HTH_LUXR"/>
    <property type="match status" value="1"/>
</dbReference>
<evidence type="ECO:0000313" key="6">
    <source>
        <dbReference type="Proteomes" id="UP001651050"/>
    </source>
</evidence>
<dbReference type="InterPro" id="IPR000792">
    <property type="entry name" value="Tscrpt_reg_LuxR_C"/>
</dbReference>
<dbReference type="Gene3D" id="1.10.10.10">
    <property type="entry name" value="Winged helix-like DNA-binding domain superfamily/Winged helix DNA-binding domain"/>
    <property type="match status" value="1"/>
</dbReference>
<dbReference type="SUPFAM" id="SSF46894">
    <property type="entry name" value="C-terminal effector domain of the bipartite response regulators"/>
    <property type="match status" value="1"/>
</dbReference>
<dbReference type="CDD" id="cd06170">
    <property type="entry name" value="LuxR_C_like"/>
    <property type="match status" value="1"/>
</dbReference>
<comment type="caution">
    <text evidence="5">The sequence shown here is derived from an EMBL/GenBank/DDBJ whole genome shotgun (WGS) entry which is preliminary data.</text>
</comment>
<dbReference type="Proteomes" id="UP001651050">
    <property type="component" value="Unassembled WGS sequence"/>
</dbReference>
<keyword evidence="6" id="KW-1185">Reference proteome</keyword>
<dbReference type="PANTHER" id="PTHR44688:SF16">
    <property type="entry name" value="DNA-BINDING TRANSCRIPTIONAL ACTIVATOR DEVR_DOSR"/>
    <property type="match status" value="1"/>
</dbReference>
<dbReference type="InterPro" id="IPR016032">
    <property type="entry name" value="Sig_transdc_resp-reg_C-effctor"/>
</dbReference>
<dbReference type="PANTHER" id="PTHR44688">
    <property type="entry name" value="DNA-BINDING TRANSCRIPTIONAL ACTIVATOR DEVR_DOSR"/>
    <property type="match status" value="1"/>
</dbReference>